<accession>X1RPC5</accession>
<gene>
    <name evidence="1" type="ORF">S12H4_17000</name>
</gene>
<comment type="caution">
    <text evidence="1">The sequence shown here is derived from an EMBL/GenBank/DDBJ whole genome shotgun (WGS) entry which is preliminary data.</text>
</comment>
<sequence>RDNSYVAQSNRDRQSLQRISKIELLAMLRMIVKRVMMENRFNVRARNDNDQISSEIRWGG</sequence>
<feature type="non-terminal residue" evidence="1">
    <location>
        <position position="1"/>
    </location>
</feature>
<proteinExistence type="predicted"/>
<dbReference type="EMBL" id="BARW01008266">
    <property type="protein sequence ID" value="GAI82483.1"/>
    <property type="molecule type" value="Genomic_DNA"/>
</dbReference>
<organism evidence="1">
    <name type="scientific">marine sediment metagenome</name>
    <dbReference type="NCBI Taxonomy" id="412755"/>
    <lineage>
        <taxon>unclassified sequences</taxon>
        <taxon>metagenomes</taxon>
        <taxon>ecological metagenomes</taxon>
    </lineage>
</organism>
<evidence type="ECO:0000313" key="1">
    <source>
        <dbReference type="EMBL" id="GAI82483.1"/>
    </source>
</evidence>
<name>X1RPC5_9ZZZZ</name>
<reference evidence="1" key="1">
    <citation type="journal article" date="2014" name="Front. Microbiol.">
        <title>High frequency of phylogenetically diverse reductive dehalogenase-homologous genes in deep subseafloor sedimentary metagenomes.</title>
        <authorList>
            <person name="Kawai M."/>
            <person name="Futagami T."/>
            <person name="Toyoda A."/>
            <person name="Takaki Y."/>
            <person name="Nishi S."/>
            <person name="Hori S."/>
            <person name="Arai W."/>
            <person name="Tsubouchi T."/>
            <person name="Morono Y."/>
            <person name="Uchiyama I."/>
            <person name="Ito T."/>
            <person name="Fujiyama A."/>
            <person name="Inagaki F."/>
            <person name="Takami H."/>
        </authorList>
    </citation>
    <scope>NUCLEOTIDE SEQUENCE</scope>
    <source>
        <strain evidence="1">Expedition CK06-06</strain>
    </source>
</reference>
<protein>
    <submittedName>
        <fullName evidence="1">Uncharacterized protein</fullName>
    </submittedName>
</protein>
<dbReference type="AlphaFoldDB" id="X1RPC5"/>